<dbReference type="InterPro" id="IPR026856">
    <property type="entry name" value="Sialidase_fam"/>
</dbReference>
<evidence type="ECO:0000313" key="5">
    <source>
        <dbReference type="EMBL" id="MCH5599816.1"/>
    </source>
</evidence>
<evidence type="ECO:0000313" key="6">
    <source>
        <dbReference type="Proteomes" id="UP001202248"/>
    </source>
</evidence>
<sequence>MRSNILTIVAVILLSPLFAYRGAKEPKPDIQKTVLWQQGKGKYKNYRIPSLVVTKKGTVLAFCEAREAGDTGDIDLLVKRSKDNGKTWSEELVIWDDEQNTCGNPCPVVDEETGRIWLILSWNNGKDGETAIIHKTSLMPRIPFACYSDDDGLTWSKPVRIDQSTRDTSWGWYATGPGIGIQLKYGTHKGRLVIPANHSYDDPNGKVRSGPYGYGAHVLYSDDHGKSWKKSESIKPGCNESQVTELSDGTLVMNMRSYNGKYSRAISTSKDGVKPGAR</sequence>
<dbReference type="InterPro" id="IPR011040">
    <property type="entry name" value="Sialidase"/>
</dbReference>
<comment type="catalytic activity">
    <reaction evidence="1">
        <text>Hydrolysis of alpha-(2-&gt;3)-, alpha-(2-&gt;6)-, alpha-(2-&gt;8)- glycosidic linkages of terminal sialic acid residues in oligosaccharides, glycoproteins, glycolipids, colominic acid and synthetic substrates.</text>
        <dbReference type="EC" id="3.2.1.18"/>
    </reaction>
</comment>
<proteinExistence type="inferred from homology"/>
<gene>
    <name evidence="5" type="ORF">MKP09_18810</name>
</gene>
<comment type="caution">
    <text evidence="5">The sequence shown here is derived from an EMBL/GenBank/DDBJ whole genome shotgun (WGS) entry which is preliminary data.</text>
</comment>
<accession>A0ABS9SNG2</accession>
<protein>
    <recommendedName>
        <fullName evidence="3">exo-alpha-sialidase</fullName>
        <ecNumber evidence="3">3.2.1.18</ecNumber>
    </recommendedName>
</protein>
<dbReference type="GO" id="GO:0016787">
    <property type="term" value="F:hydrolase activity"/>
    <property type="evidence" value="ECO:0007669"/>
    <property type="project" value="UniProtKB-KW"/>
</dbReference>
<evidence type="ECO:0000256" key="3">
    <source>
        <dbReference type="ARBA" id="ARBA00012733"/>
    </source>
</evidence>
<dbReference type="RefSeq" id="WP_240831845.1">
    <property type="nucleotide sequence ID" value="NZ_JAKWBL010000004.1"/>
</dbReference>
<dbReference type="InterPro" id="IPR036278">
    <property type="entry name" value="Sialidase_sf"/>
</dbReference>
<evidence type="ECO:0000256" key="1">
    <source>
        <dbReference type="ARBA" id="ARBA00000427"/>
    </source>
</evidence>
<comment type="similarity">
    <text evidence="2">Belongs to the glycosyl hydrolase 33 family.</text>
</comment>
<dbReference type="CDD" id="cd15482">
    <property type="entry name" value="Sialidase_non-viral"/>
    <property type="match status" value="1"/>
</dbReference>
<evidence type="ECO:0000256" key="2">
    <source>
        <dbReference type="ARBA" id="ARBA00009348"/>
    </source>
</evidence>
<evidence type="ECO:0000259" key="4">
    <source>
        <dbReference type="Pfam" id="PF13088"/>
    </source>
</evidence>
<dbReference type="EMBL" id="JAKWBL010000004">
    <property type="protein sequence ID" value="MCH5599816.1"/>
    <property type="molecule type" value="Genomic_DNA"/>
</dbReference>
<keyword evidence="6" id="KW-1185">Reference proteome</keyword>
<dbReference type="EC" id="3.2.1.18" evidence="3"/>
<name>A0ABS9SNG2_9BACT</name>
<dbReference type="Gene3D" id="2.120.10.10">
    <property type="match status" value="1"/>
</dbReference>
<dbReference type="Proteomes" id="UP001202248">
    <property type="component" value="Unassembled WGS sequence"/>
</dbReference>
<organism evidence="5 6">
    <name type="scientific">Niabella ginsengisoli</name>
    <dbReference type="NCBI Taxonomy" id="522298"/>
    <lineage>
        <taxon>Bacteria</taxon>
        <taxon>Pseudomonadati</taxon>
        <taxon>Bacteroidota</taxon>
        <taxon>Chitinophagia</taxon>
        <taxon>Chitinophagales</taxon>
        <taxon>Chitinophagaceae</taxon>
        <taxon>Niabella</taxon>
    </lineage>
</organism>
<dbReference type="PANTHER" id="PTHR10628:SF30">
    <property type="entry name" value="EXO-ALPHA-SIALIDASE"/>
    <property type="match status" value="1"/>
</dbReference>
<dbReference type="Pfam" id="PF13088">
    <property type="entry name" value="BNR_2"/>
    <property type="match status" value="1"/>
</dbReference>
<reference evidence="5 6" key="1">
    <citation type="submission" date="2022-02" db="EMBL/GenBank/DDBJ databases">
        <authorList>
            <person name="Min J."/>
        </authorList>
    </citation>
    <scope>NUCLEOTIDE SEQUENCE [LARGE SCALE GENOMIC DNA]</scope>
    <source>
        <strain evidence="5 6">GR10-1</strain>
    </source>
</reference>
<feature type="domain" description="Sialidase" evidence="4">
    <location>
        <begin position="57"/>
        <end position="272"/>
    </location>
</feature>
<keyword evidence="5" id="KW-0378">Hydrolase</keyword>
<dbReference type="SUPFAM" id="SSF50939">
    <property type="entry name" value="Sialidases"/>
    <property type="match status" value="1"/>
</dbReference>
<dbReference type="PANTHER" id="PTHR10628">
    <property type="entry name" value="SIALIDASE"/>
    <property type="match status" value="1"/>
</dbReference>